<dbReference type="GeneID" id="27688761"/>
<dbReference type="eggNOG" id="KOG0251">
    <property type="taxonomic scope" value="Eukaryota"/>
</dbReference>
<dbReference type="STRING" id="645134.A0A0L0HDN9"/>
<dbReference type="InParanoid" id="A0A0L0HDN9"/>
<dbReference type="GO" id="GO:0030136">
    <property type="term" value="C:clathrin-coated vesicle"/>
    <property type="evidence" value="ECO:0007669"/>
    <property type="project" value="InterPro"/>
</dbReference>
<dbReference type="GO" id="GO:0006900">
    <property type="term" value="P:vesicle budding from membrane"/>
    <property type="evidence" value="ECO:0007669"/>
    <property type="project" value="TreeGrafter"/>
</dbReference>
<dbReference type="RefSeq" id="XP_016607166.1">
    <property type="nucleotide sequence ID" value="XM_016753599.1"/>
</dbReference>
<dbReference type="GO" id="GO:0005545">
    <property type="term" value="F:1-phosphatidylinositol binding"/>
    <property type="evidence" value="ECO:0007669"/>
    <property type="project" value="InterPro"/>
</dbReference>
<dbReference type="OMA" id="KTRCEEY"/>
<dbReference type="AlphaFoldDB" id="A0A0L0HDN9"/>
<dbReference type="PROSITE" id="PS50942">
    <property type="entry name" value="ENTH"/>
    <property type="match status" value="1"/>
</dbReference>
<accession>A0A0L0HDN9</accession>
<dbReference type="InterPro" id="IPR013809">
    <property type="entry name" value="ENTH"/>
</dbReference>
<dbReference type="Gene3D" id="1.20.58.150">
    <property type="entry name" value="ANTH domain"/>
    <property type="match status" value="1"/>
</dbReference>
<dbReference type="Proteomes" id="UP000053201">
    <property type="component" value="Unassembled WGS sequence"/>
</dbReference>
<feature type="compositionally biased region" description="Polar residues" evidence="3">
    <location>
        <begin position="650"/>
        <end position="666"/>
    </location>
</feature>
<dbReference type="InterPro" id="IPR045192">
    <property type="entry name" value="AP180-like"/>
</dbReference>
<dbReference type="GO" id="GO:0005905">
    <property type="term" value="C:clathrin-coated pit"/>
    <property type="evidence" value="ECO:0007669"/>
    <property type="project" value="TreeGrafter"/>
</dbReference>
<feature type="region of interest" description="Disordered" evidence="3">
    <location>
        <begin position="635"/>
        <end position="666"/>
    </location>
</feature>
<dbReference type="GO" id="GO:0072583">
    <property type="term" value="P:clathrin-dependent endocytosis"/>
    <property type="evidence" value="ECO:0007669"/>
    <property type="project" value="InterPro"/>
</dbReference>
<evidence type="ECO:0000313" key="5">
    <source>
        <dbReference type="EMBL" id="KNC99126.1"/>
    </source>
</evidence>
<dbReference type="GO" id="GO:0000149">
    <property type="term" value="F:SNARE binding"/>
    <property type="evidence" value="ECO:0007669"/>
    <property type="project" value="TreeGrafter"/>
</dbReference>
<keyword evidence="6" id="KW-1185">Reference proteome</keyword>
<dbReference type="InterPro" id="IPR011417">
    <property type="entry name" value="ANTH_dom"/>
</dbReference>
<dbReference type="PANTHER" id="PTHR22951">
    <property type="entry name" value="CLATHRIN ASSEMBLY PROTEIN"/>
    <property type="match status" value="1"/>
</dbReference>
<dbReference type="InterPro" id="IPR014712">
    <property type="entry name" value="ANTH_dom_sf"/>
</dbReference>
<feature type="compositionally biased region" description="Polar residues" evidence="3">
    <location>
        <begin position="461"/>
        <end position="473"/>
    </location>
</feature>
<evidence type="ECO:0000256" key="1">
    <source>
        <dbReference type="ARBA" id="ARBA00004496"/>
    </source>
</evidence>
<protein>
    <recommendedName>
        <fullName evidence="4">ENTH domain-containing protein</fullName>
    </recommendedName>
</protein>
<evidence type="ECO:0000259" key="4">
    <source>
        <dbReference type="PROSITE" id="PS50942"/>
    </source>
</evidence>
<name>A0A0L0HDN9_SPIPD</name>
<feature type="compositionally biased region" description="Polar residues" evidence="3">
    <location>
        <begin position="285"/>
        <end position="301"/>
    </location>
</feature>
<dbReference type="GO" id="GO:0005546">
    <property type="term" value="F:phosphatidylinositol-4,5-bisphosphate binding"/>
    <property type="evidence" value="ECO:0007669"/>
    <property type="project" value="TreeGrafter"/>
</dbReference>
<evidence type="ECO:0000313" key="6">
    <source>
        <dbReference type="Proteomes" id="UP000053201"/>
    </source>
</evidence>
<feature type="region of interest" description="Disordered" evidence="3">
    <location>
        <begin position="279"/>
        <end position="309"/>
    </location>
</feature>
<proteinExistence type="predicted"/>
<reference evidence="5 6" key="1">
    <citation type="submission" date="2009-08" db="EMBL/GenBank/DDBJ databases">
        <title>The Genome Sequence of Spizellomyces punctatus strain DAOM BR117.</title>
        <authorList>
            <consortium name="The Broad Institute Genome Sequencing Platform"/>
            <person name="Russ C."/>
            <person name="Cuomo C."/>
            <person name="Shea T."/>
            <person name="Young S.K."/>
            <person name="Zeng Q."/>
            <person name="Koehrsen M."/>
            <person name="Haas B."/>
            <person name="Borodovsky M."/>
            <person name="Guigo R."/>
            <person name="Alvarado L."/>
            <person name="Berlin A."/>
            <person name="Bochicchio J."/>
            <person name="Borenstein D."/>
            <person name="Chapman S."/>
            <person name="Chen Z."/>
            <person name="Engels R."/>
            <person name="Freedman E."/>
            <person name="Gellesch M."/>
            <person name="Goldberg J."/>
            <person name="Griggs A."/>
            <person name="Gujja S."/>
            <person name="Heiman D."/>
            <person name="Hepburn T."/>
            <person name="Howarth C."/>
            <person name="Jen D."/>
            <person name="Larson L."/>
            <person name="Lewis B."/>
            <person name="Mehta T."/>
            <person name="Park D."/>
            <person name="Pearson M."/>
            <person name="Roberts A."/>
            <person name="Saif S."/>
            <person name="Shenoy N."/>
            <person name="Sisk P."/>
            <person name="Stolte C."/>
            <person name="Sykes S."/>
            <person name="Thomson T."/>
            <person name="Walk T."/>
            <person name="White J."/>
            <person name="Yandava C."/>
            <person name="Burger G."/>
            <person name="Gray M.W."/>
            <person name="Holland P.W.H."/>
            <person name="King N."/>
            <person name="Lang F.B.F."/>
            <person name="Roger A.J."/>
            <person name="Ruiz-Trillo I."/>
            <person name="Lander E."/>
            <person name="Nusbaum C."/>
        </authorList>
    </citation>
    <scope>NUCLEOTIDE SEQUENCE [LARGE SCALE GENOMIC DNA]</scope>
    <source>
        <strain evidence="5 6">DAOM BR117</strain>
    </source>
</reference>
<dbReference type="GO" id="GO:0048268">
    <property type="term" value="P:clathrin coat assembly"/>
    <property type="evidence" value="ECO:0007669"/>
    <property type="project" value="InterPro"/>
</dbReference>
<dbReference type="OrthoDB" id="44015at2759"/>
<dbReference type="FunFam" id="1.20.58.150:FF:000004">
    <property type="entry name" value="ENTH domain protein"/>
    <property type="match status" value="1"/>
</dbReference>
<comment type="subcellular location">
    <subcellularLocation>
        <location evidence="1">Cytoplasm</location>
    </subcellularLocation>
</comment>
<gene>
    <name evidence="5" type="ORF">SPPG_05385</name>
</gene>
<feature type="domain" description="ENTH" evidence="4">
    <location>
        <begin position="1"/>
        <end position="126"/>
    </location>
</feature>
<dbReference type="CDD" id="cd16988">
    <property type="entry name" value="ANTH_N_YAP180"/>
    <property type="match status" value="1"/>
</dbReference>
<dbReference type="SMART" id="SM00273">
    <property type="entry name" value="ENTH"/>
    <property type="match status" value="1"/>
</dbReference>
<dbReference type="EMBL" id="KQ257458">
    <property type="protein sequence ID" value="KNC99126.1"/>
    <property type="molecule type" value="Genomic_DNA"/>
</dbReference>
<evidence type="ECO:0000256" key="2">
    <source>
        <dbReference type="ARBA" id="ARBA00022490"/>
    </source>
</evidence>
<evidence type="ECO:0000256" key="3">
    <source>
        <dbReference type="SAM" id="MobiDB-lite"/>
    </source>
</evidence>
<dbReference type="GO" id="GO:0032050">
    <property type="term" value="F:clathrin heavy chain binding"/>
    <property type="evidence" value="ECO:0007669"/>
    <property type="project" value="TreeGrafter"/>
</dbReference>
<organism evidence="5 6">
    <name type="scientific">Spizellomyces punctatus (strain DAOM BR117)</name>
    <dbReference type="NCBI Taxonomy" id="645134"/>
    <lineage>
        <taxon>Eukaryota</taxon>
        <taxon>Fungi</taxon>
        <taxon>Fungi incertae sedis</taxon>
        <taxon>Chytridiomycota</taxon>
        <taxon>Chytridiomycota incertae sedis</taxon>
        <taxon>Chytridiomycetes</taxon>
        <taxon>Spizellomycetales</taxon>
        <taxon>Spizellomycetaceae</taxon>
        <taxon>Spizellomyces</taxon>
    </lineage>
</organism>
<dbReference type="InterPro" id="IPR008942">
    <property type="entry name" value="ENTH_VHS"/>
</dbReference>
<keyword evidence="2" id="KW-0963">Cytoplasm</keyword>
<dbReference type="Pfam" id="PF07651">
    <property type="entry name" value="ANTH"/>
    <property type="match status" value="1"/>
</dbReference>
<dbReference type="PANTHER" id="PTHR22951:SF5">
    <property type="entry name" value="PHOSPHATIDYLINOSITOL-BINDING CLATHRIN ASSEMBLY PROTEIN LAP"/>
    <property type="match status" value="1"/>
</dbReference>
<sequence>MERSVNKLTSKKVKPLKPKHVQILTGASWQREIPISELFRCINHRLRENHWVIAFKALITVHILMREGATDRVIGFVASNPGMLNMSNFRDRTNSPVGYQQSKNLRAYALYLEEKVVGYREIKVDFVRSKPEIIARLRSLPVEEGLLKEVELLQRQINALLSCTFYLEEIDNVVTLQAFRLLIGDMMALFHLLNEAVIRILSEYFEMSKSDATRALQIYKNFATQTTKTVEFFDIARRLRHALGLEVPDFKHAPISLAGALEEYLKAPDFEAQRLAYKEKKANKNSDTSKPAGTREPQNTVAPKKQEEPGIDFFSSLDEELNALNSPSVQAQYDTSDAFGSFWVPNSASNPFAPGGHHDTNPFAVKQQELQKQTQDINNQLALLQAGLSTLTQPAPSNQLVLGNQSFPLLQSSASPFGASQSQQADDNAFTVENVFGNPNVFANTGMGQSSQGLGSAFGAAQTSQPNRSSSDPFASLTVIQQKSQNPTLDPFNLSRPVGIISQTSPHNPFGPPSSTMGSLQQPTVRPALLQPQLSNPVLGQSNYVATTSMPGSINMFGNSGSNLLSTSAATQKSSYPIGGSTTGAVGMGALGNVGVIGNPSFSTSTPAFNPFTQTGAPLGSTSAQTRPAFNPFAPTGSGGMDNSFGGYQPTPNQQQTVFNRNSSLI</sequence>
<dbReference type="Gene3D" id="1.25.40.90">
    <property type="match status" value="1"/>
</dbReference>
<dbReference type="SUPFAM" id="SSF89009">
    <property type="entry name" value="GAT-like domain"/>
    <property type="match status" value="1"/>
</dbReference>
<feature type="region of interest" description="Disordered" evidence="3">
    <location>
        <begin position="453"/>
        <end position="473"/>
    </location>
</feature>
<dbReference type="VEuPathDB" id="FungiDB:SPPG_05385"/>
<dbReference type="SUPFAM" id="SSF48464">
    <property type="entry name" value="ENTH/VHS domain"/>
    <property type="match status" value="1"/>
</dbReference>